<gene>
    <name evidence="3" type="ORF">JXQ802_LOCUS2404</name>
    <name evidence="4" type="ORF">PYM288_LOCUS2986</name>
</gene>
<dbReference type="GO" id="GO:0050660">
    <property type="term" value="F:flavin adenine dinucleotide binding"/>
    <property type="evidence" value="ECO:0007669"/>
    <property type="project" value="InterPro"/>
</dbReference>
<name>A0A813QC40_9BILA</name>
<comment type="caution">
    <text evidence="3">The sequence shown here is derived from an EMBL/GenBank/DDBJ whole genome shotgun (WGS) entry which is preliminary data.</text>
</comment>
<dbReference type="EMBL" id="CAJNOL010000029">
    <property type="protein sequence ID" value="CAF0764952.1"/>
    <property type="molecule type" value="Genomic_DNA"/>
</dbReference>
<evidence type="ECO:0000313" key="5">
    <source>
        <dbReference type="Proteomes" id="UP000663870"/>
    </source>
</evidence>
<dbReference type="AlphaFoldDB" id="A0A813QC40"/>
<dbReference type="InterPro" id="IPR016169">
    <property type="entry name" value="FAD-bd_PCMH_sub2"/>
</dbReference>
<feature type="region of interest" description="Disordered" evidence="1">
    <location>
        <begin position="1"/>
        <end position="24"/>
    </location>
</feature>
<protein>
    <recommendedName>
        <fullName evidence="2">Berberine/berberine-like domain-containing protein</fullName>
    </recommendedName>
</protein>
<dbReference type="GO" id="GO:0016491">
    <property type="term" value="F:oxidoreductase activity"/>
    <property type="evidence" value="ECO:0007669"/>
    <property type="project" value="InterPro"/>
</dbReference>
<dbReference type="Gene3D" id="3.30.465.10">
    <property type="match status" value="1"/>
</dbReference>
<accession>A0A813QC40</accession>
<feature type="domain" description="Berberine/berberine-like" evidence="2">
    <location>
        <begin position="88"/>
        <end position="119"/>
    </location>
</feature>
<dbReference type="Proteomes" id="UP000663854">
    <property type="component" value="Unassembled WGS sequence"/>
</dbReference>
<evidence type="ECO:0000313" key="3">
    <source>
        <dbReference type="EMBL" id="CAF0764952.1"/>
    </source>
</evidence>
<dbReference type="EMBL" id="CAJNOH010000021">
    <property type="protein sequence ID" value="CAF0768665.1"/>
    <property type="molecule type" value="Genomic_DNA"/>
</dbReference>
<reference evidence="3" key="1">
    <citation type="submission" date="2021-02" db="EMBL/GenBank/DDBJ databases">
        <authorList>
            <person name="Nowell W R."/>
        </authorList>
    </citation>
    <scope>NUCLEOTIDE SEQUENCE</scope>
</reference>
<feature type="compositionally biased region" description="Basic residues" evidence="1">
    <location>
        <begin position="1"/>
        <end position="21"/>
    </location>
</feature>
<sequence>MNATSKNRHRTAKFAHTHHQGAVHGPLTRFKGETADQVLELDVIIVDARRQIIWLDGTSTEGQQKLAKNVTKQVEILQTMAECPQSDAYINEVDPNEANWQQKFFGPIENYNRLKSVKDIVSLNGLFACKKCVSGDD</sequence>
<keyword evidence="5" id="KW-1185">Reference proteome</keyword>
<dbReference type="Pfam" id="PF08031">
    <property type="entry name" value="BBE"/>
    <property type="match status" value="1"/>
</dbReference>
<evidence type="ECO:0000256" key="1">
    <source>
        <dbReference type="SAM" id="MobiDB-lite"/>
    </source>
</evidence>
<evidence type="ECO:0000313" key="4">
    <source>
        <dbReference type="EMBL" id="CAF0768665.1"/>
    </source>
</evidence>
<dbReference type="InterPro" id="IPR012951">
    <property type="entry name" value="BBE"/>
</dbReference>
<proteinExistence type="predicted"/>
<organism evidence="3 5">
    <name type="scientific">Rotaria sordida</name>
    <dbReference type="NCBI Taxonomy" id="392033"/>
    <lineage>
        <taxon>Eukaryota</taxon>
        <taxon>Metazoa</taxon>
        <taxon>Spiralia</taxon>
        <taxon>Gnathifera</taxon>
        <taxon>Rotifera</taxon>
        <taxon>Eurotatoria</taxon>
        <taxon>Bdelloidea</taxon>
        <taxon>Philodinida</taxon>
        <taxon>Philodinidae</taxon>
        <taxon>Rotaria</taxon>
    </lineage>
</organism>
<dbReference type="Proteomes" id="UP000663870">
    <property type="component" value="Unassembled WGS sequence"/>
</dbReference>
<evidence type="ECO:0000259" key="2">
    <source>
        <dbReference type="Pfam" id="PF08031"/>
    </source>
</evidence>